<sequence length="81" mass="8779">MYQLSEKLQAAVILCYQPPGMALDPETLVAVTGDDALWELRRLHMAHMCRTGAPGTGFRVRCFVFAASEEPLTPEAALGGT</sequence>
<evidence type="ECO:0000313" key="2">
    <source>
        <dbReference type="Proteomes" id="UP000054498"/>
    </source>
</evidence>
<dbReference type="OrthoDB" id="514577at2759"/>
<name>A0A0D2K0X7_9CHLO</name>
<protein>
    <submittedName>
        <fullName evidence="1">Uncharacterized protein</fullName>
    </submittedName>
</protein>
<accession>A0A0D2K0X7</accession>
<dbReference type="EMBL" id="KK100694">
    <property type="protein sequence ID" value="KIZ04278.1"/>
    <property type="molecule type" value="Genomic_DNA"/>
</dbReference>
<gene>
    <name evidence="1" type="ORF">MNEG_3679</name>
</gene>
<dbReference type="STRING" id="145388.A0A0D2K0X7"/>
<dbReference type="GeneID" id="25736557"/>
<organism evidence="1 2">
    <name type="scientific">Monoraphidium neglectum</name>
    <dbReference type="NCBI Taxonomy" id="145388"/>
    <lineage>
        <taxon>Eukaryota</taxon>
        <taxon>Viridiplantae</taxon>
        <taxon>Chlorophyta</taxon>
        <taxon>core chlorophytes</taxon>
        <taxon>Chlorophyceae</taxon>
        <taxon>CS clade</taxon>
        <taxon>Sphaeropleales</taxon>
        <taxon>Selenastraceae</taxon>
        <taxon>Monoraphidium</taxon>
    </lineage>
</organism>
<dbReference type="Proteomes" id="UP000054498">
    <property type="component" value="Unassembled WGS sequence"/>
</dbReference>
<dbReference type="AlphaFoldDB" id="A0A0D2K0X7"/>
<keyword evidence="2" id="KW-1185">Reference proteome</keyword>
<reference evidence="1 2" key="1">
    <citation type="journal article" date="2013" name="BMC Genomics">
        <title>Reconstruction of the lipid metabolism for the microalga Monoraphidium neglectum from its genome sequence reveals characteristics suitable for biofuel production.</title>
        <authorList>
            <person name="Bogen C."/>
            <person name="Al-Dilaimi A."/>
            <person name="Albersmeier A."/>
            <person name="Wichmann J."/>
            <person name="Grundmann M."/>
            <person name="Rupp O."/>
            <person name="Lauersen K.J."/>
            <person name="Blifernez-Klassen O."/>
            <person name="Kalinowski J."/>
            <person name="Goesmann A."/>
            <person name="Mussgnug J.H."/>
            <person name="Kruse O."/>
        </authorList>
    </citation>
    <scope>NUCLEOTIDE SEQUENCE [LARGE SCALE GENOMIC DNA]</scope>
    <source>
        <strain evidence="1 2">SAG 48.87</strain>
    </source>
</reference>
<dbReference type="KEGG" id="mng:MNEG_3679"/>
<evidence type="ECO:0000313" key="1">
    <source>
        <dbReference type="EMBL" id="KIZ04278.1"/>
    </source>
</evidence>
<dbReference type="RefSeq" id="XP_013903297.1">
    <property type="nucleotide sequence ID" value="XM_014047843.1"/>
</dbReference>
<proteinExistence type="predicted"/>